<dbReference type="SUPFAM" id="SSF53474">
    <property type="entry name" value="alpha/beta-Hydrolases"/>
    <property type="match status" value="1"/>
</dbReference>
<accession>A0ABP1FHR1</accession>
<keyword evidence="3" id="KW-1185">Reference proteome</keyword>
<dbReference type="InterPro" id="IPR000073">
    <property type="entry name" value="AB_hydrolase_1"/>
</dbReference>
<dbReference type="Proteomes" id="UP001497392">
    <property type="component" value="Unassembled WGS sequence"/>
</dbReference>
<comment type="caution">
    <text evidence="2">The sequence shown here is derived from an EMBL/GenBank/DDBJ whole genome shotgun (WGS) entry which is preliminary data.</text>
</comment>
<dbReference type="InterPro" id="IPR029058">
    <property type="entry name" value="AB_hydrolase_fold"/>
</dbReference>
<dbReference type="Pfam" id="PF00561">
    <property type="entry name" value="Abhydrolase_1"/>
    <property type="match status" value="1"/>
</dbReference>
<gene>
    <name evidence="2" type="primary">g1322</name>
    <name evidence="2" type="ORF">VP750_LOCUS1142</name>
</gene>
<dbReference type="PANTHER" id="PTHR47909:SF2">
    <property type="entry name" value="GPI INOSITOL-DEACYLASE"/>
    <property type="match status" value="1"/>
</dbReference>
<proteinExistence type="predicted"/>
<evidence type="ECO:0000313" key="3">
    <source>
        <dbReference type="Proteomes" id="UP001497392"/>
    </source>
</evidence>
<feature type="domain" description="AB hydrolase-1" evidence="1">
    <location>
        <begin position="34"/>
        <end position="245"/>
    </location>
</feature>
<evidence type="ECO:0000259" key="1">
    <source>
        <dbReference type="Pfam" id="PF00561"/>
    </source>
</evidence>
<sequence>MPTIAFDPRTLVSSTIPWRPDPSKRRVDAPADCPPIVILPGFGNCARDYEEPFGPAEDSIAAALRRRGFRVYTTQIERRDWFKVGRSLLSRSFWSSTCTVDPGYRWYLERVQQAVEKARAECKQDQVHLIGHSAGGWLGRAFIADPLYFDSPATEPGVAHQGIASLVTLGTPHSAPPPEQGRDMTGGALTWVNTQWPGAHFKEQGIRYVCVAGSAVQGDKSAPRRSIQRYAHSSYSQVCGDGHGQVGDVVVPQARAFLAGAERVALDGVFHSMSKGSKEWPIEHRWYGSDDVIDDWAHFLV</sequence>
<dbReference type="EMBL" id="CAXHTA020000002">
    <property type="protein sequence ID" value="CAL5219483.1"/>
    <property type="molecule type" value="Genomic_DNA"/>
</dbReference>
<dbReference type="PANTHER" id="PTHR47909">
    <property type="entry name" value="ALPHA/BETA-HYDROLASES SUPERFAMILY PROTEIN"/>
    <property type="match status" value="1"/>
</dbReference>
<dbReference type="Gene3D" id="3.40.50.1820">
    <property type="entry name" value="alpha/beta hydrolase"/>
    <property type="match status" value="1"/>
</dbReference>
<protein>
    <submittedName>
        <fullName evidence="2">G1322 protein</fullName>
    </submittedName>
</protein>
<evidence type="ECO:0000313" key="2">
    <source>
        <dbReference type="EMBL" id="CAL5219483.1"/>
    </source>
</evidence>
<reference evidence="2 3" key="1">
    <citation type="submission" date="2024-06" db="EMBL/GenBank/DDBJ databases">
        <authorList>
            <person name="Kraege A."/>
            <person name="Thomma B."/>
        </authorList>
    </citation>
    <scope>NUCLEOTIDE SEQUENCE [LARGE SCALE GENOMIC DNA]</scope>
</reference>
<organism evidence="2 3">
    <name type="scientific">Coccomyxa viridis</name>
    <dbReference type="NCBI Taxonomy" id="1274662"/>
    <lineage>
        <taxon>Eukaryota</taxon>
        <taxon>Viridiplantae</taxon>
        <taxon>Chlorophyta</taxon>
        <taxon>core chlorophytes</taxon>
        <taxon>Trebouxiophyceae</taxon>
        <taxon>Trebouxiophyceae incertae sedis</taxon>
        <taxon>Coccomyxaceae</taxon>
        <taxon>Coccomyxa</taxon>
    </lineage>
</organism>
<name>A0ABP1FHR1_9CHLO</name>